<organism evidence="2 3">
    <name type="scientific">Maudiozyma humilis</name>
    <name type="common">Sour dough yeast</name>
    <name type="synonym">Kazachstania humilis</name>
    <dbReference type="NCBI Taxonomy" id="51915"/>
    <lineage>
        <taxon>Eukaryota</taxon>
        <taxon>Fungi</taxon>
        <taxon>Dikarya</taxon>
        <taxon>Ascomycota</taxon>
        <taxon>Saccharomycotina</taxon>
        <taxon>Saccharomycetes</taxon>
        <taxon>Saccharomycetales</taxon>
        <taxon>Saccharomycetaceae</taxon>
        <taxon>Maudiozyma</taxon>
    </lineage>
</organism>
<dbReference type="Proteomes" id="UP001377567">
    <property type="component" value="Unassembled WGS sequence"/>
</dbReference>
<comment type="caution">
    <text evidence="2">The sequence shown here is derived from an EMBL/GenBank/DDBJ whole genome shotgun (WGS) entry which is preliminary data.</text>
</comment>
<evidence type="ECO:0000256" key="1">
    <source>
        <dbReference type="SAM" id="MobiDB-lite"/>
    </source>
</evidence>
<name>A0AAV5RX43_MAUHU</name>
<evidence type="ECO:0000313" key="3">
    <source>
        <dbReference type="Proteomes" id="UP001377567"/>
    </source>
</evidence>
<keyword evidence="3" id="KW-1185">Reference proteome</keyword>
<gene>
    <name evidence="2" type="ORF">DAKH74_028050</name>
</gene>
<feature type="compositionally biased region" description="Polar residues" evidence="1">
    <location>
        <begin position="93"/>
        <end position="103"/>
    </location>
</feature>
<protein>
    <submittedName>
        <fullName evidence="2">Ctf19 protein</fullName>
    </submittedName>
</protein>
<feature type="compositionally biased region" description="Basic and acidic residues" evidence="1">
    <location>
        <begin position="56"/>
        <end position="70"/>
    </location>
</feature>
<dbReference type="EMBL" id="BTGD01000008">
    <property type="protein sequence ID" value="GMM56189.1"/>
    <property type="molecule type" value="Genomic_DNA"/>
</dbReference>
<evidence type="ECO:0000313" key="2">
    <source>
        <dbReference type="EMBL" id="GMM56189.1"/>
    </source>
</evidence>
<accession>A0AAV5RX43</accession>
<feature type="compositionally biased region" description="Acidic residues" evidence="1">
    <location>
        <begin position="104"/>
        <end position="118"/>
    </location>
</feature>
<proteinExistence type="predicted"/>
<feature type="compositionally biased region" description="Polar residues" evidence="1">
    <location>
        <begin position="1"/>
        <end position="14"/>
    </location>
</feature>
<sequence length="382" mass="42131">MDFTSDIGSDNGTGHSKHRLLDSSSSSSVLGDREVTPAGPLEPVSQGSSDPGMEMLSKDDRRQLKLQDTKERLLAERQRLLQEVERLKDELAQTPNAQEQTSASDEEESEAGQSDDIDGNAARTLVDLMALASKKSMFDSGPDAEDEPAPSIIDGNSGLQTELTSKYDTLPLLNIDLRLRYISQMTYPYVSIAITKDTTVQDSQRSISADVTFNRNAVAPISLTFNTEYNTSDETLQRFTVSDISPAGLNLTLRSFLQRHSGNPTAVLFCLSEYDRLLWARENLLNSLRSKYGSWEQAPQVTDHYTDVERRLVLRSKAAHMLAITVQVAVPPQESIPRTTISMTLDNTPGATPDINTVFYGLVREYGVVAAALHVTQTVLFP</sequence>
<dbReference type="AlphaFoldDB" id="A0AAV5RX43"/>
<feature type="region of interest" description="Disordered" evidence="1">
    <location>
        <begin position="1"/>
        <end position="70"/>
    </location>
</feature>
<reference evidence="2 3" key="1">
    <citation type="journal article" date="2023" name="Elife">
        <title>Identification of key yeast species and microbe-microbe interactions impacting larval growth of Drosophila in the wild.</title>
        <authorList>
            <person name="Mure A."/>
            <person name="Sugiura Y."/>
            <person name="Maeda R."/>
            <person name="Honda K."/>
            <person name="Sakurai N."/>
            <person name="Takahashi Y."/>
            <person name="Watada M."/>
            <person name="Katoh T."/>
            <person name="Gotoh A."/>
            <person name="Gotoh Y."/>
            <person name="Taniguchi I."/>
            <person name="Nakamura K."/>
            <person name="Hayashi T."/>
            <person name="Katayama T."/>
            <person name="Uemura T."/>
            <person name="Hattori Y."/>
        </authorList>
    </citation>
    <scope>NUCLEOTIDE SEQUENCE [LARGE SCALE GENOMIC DNA]</scope>
    <source>
        <strain evidence="2 3">KH-74</strain>
    </source>
</reference>
<feature type="region of interest" description="Disordered" evidence="1">
    <location>
        <begin position="90"/>
        <end position="120"/>
    </location>
</feature>